<organism evidence="1 2">
    <name type="scientific">Auriscalpium vulgare</name>
    <dbReference type="NCBI Taxonomy" id="40419"/>
    <lineage>
        <taxon>Eukaryota</taxon>
        <taxon>Fungi</taxon>
        <taxon>Dikarya</taxon>
        <taxon>Basidiomycota</taxon>
        <taxon>Agaricomycotina</taxon>
        <taxon>Agaricomycetes</taxon>
        <taxon>Russulales</taxon>
        <taxon>Auriscalpiaceae</taxon>
        <taxon>Auriscalpium</taxon>
    </lineage>
</organism>
<keyword evidence="2" id="KW-1185">Reference proteome</keyword>
<comment type="caution">
    <text evidence="1">The sequence shown here is derived from an EMBL/GenBank/DDBJ whole genome shotgun (WGS) entry which is preliminary data.</text>
</comment>
<evidence type="ECO:0000313" key="2">
    <source>
        <dbReference type="Proteomes" id="UP000814033"/>
    </source>
</evidence>
<gene>
    <name evidence="1" type="ORF">FA95DRAFT_1489820</name>
</gene>
<dbReference type="EMBL" id="MU275877">
    <property type="protein sequence ID" value="KAI0049122.1"/>
    <property type="molecule type" value="Genomic_DNA"/>
</dbReference>
<accession>A0ACB8RZ53</accession>
<dbReference type="Proteomes" id="UP000814033">
    <property type="component" value="Unassembled WGS sequence"/>
</dbReference>
<reference evidence="1" key="2">
    <citation type="journal article" date="2022" name="New Phytol.">
        <title>Evolutionary transition to the ectomycorrhizal habit in the genomes of a hyperdiverse lineage of mushroom-forming fungi.</title>
        <authorList>
            <person name="Looney B."/>
            <person name="Miyauchi S."/>
            <person name="Morin E."/>
            <person name="Drula E."/>
            <person name="Courty P.E."/>
            <person name="Kohler A."/>
            <person name="Kuo A."/>
            <person name="LaButti K."/>
            <person name="Pangilinan J."/>
            <person name="Lipzen A."/>
            <person name="Riley R."/>
            <person name="Andreopoulos W."/>
            <person name="He G."/>
            <person name="Johnson J."/>
            <person name="Nolan M."/>
            <person name="Tritt A."/>
            <person name="Barry K.W."/>
            <person name="Grigoriev I.V."/>
            <person name="Nagy L.G."/>
            <person name="Hibbett D."/>
            <person name="Henrissat B."/>
            <person name="Matheny P.B."/>
            <person name="Labbe J."/>
            <person name="Martin F.M."/>
        </authorList>
    </citation>
    <scope>NUCLEOTIDE SEQUENCE</scope>
    <source>
        <strain evidence="1">FP105234-sp</strain>
    </source>
</reference>
<evidence type="ECO:0000313" key="1">
    <source>
        <dbReference type="EMBL" id="KAI0049122.1"/>
    </source>
</evidence>
<name>A0ACB8RZ53_9AGAM</name>
<proteinExistence type="predicted"/>
<reference evidence="1" key="1">
    <citation type="submission" date="2021-02" db="EMBL/GenBank/DDBJ databases">
        <authorList>
            <consortium name="DOE Joint Genome Institute"/>
            <person name="Ahrendt S."/>
            <person name="Looney B.P."/>
            <person name="Miyauchi S."/>
            <person name="Morin E."/>
            <person name="Drula E."/>
            <person name="Courty P.E."/>
            <person name="Chicoki N."/>
            <person name="Fauchery L."/>
            <person name="Kohler A."/>
            <person name="Kuo A."/>
            <person name="Labutti K."/>
            <person name="Pangilinan J."/>
            <person name="Lipzen A."/>
            <person name="Riley R."/>
            <person name="Andreopoulos W."/>
            <person name="He G."/>
            <person name="Johnson J."/>
            <person name="Barry K.W."/>
            <person name="Grigoriev I.V."/>
            <person name="Nagy L."/>
            <person name="Hibbett D."/>
            <person name="Henrissat B."/>
            <person name="Matheny P.B."/>
            <person name="Labbe J."/>
            <person name="Martin F."/>
        </authorList>
    </citation>
    <scope>NUCLEOTIDE SEQUENCE</scope>
    <source>
        <strain evidence="1">FP105234-sp</strain>
    </source>
</reference>
<sequence>MVPLPRVLPPTSPRSPVRPLDPGVYTLTDVRWGMSLDLSGADDRSLIGFGMHGWENQQWEFSRLGAGYMIRSMHSQAFATLDGFNMQSGGVASIAAGSFPVCWDLEVLTHFDSEDEDEDIYARIRWPNSDLAWGLAGEHVGARVRCLL</sequence>
<protein>
    <submittedName>
        <fullName evidence="1">Carbohydrate-binding module family 13 protein</fullName>
    </submittedName>
</protein>